<dbReference type="Proteomes" id="UP000224634">
    <property type="component" value="Unassembled WGS sequence"/>
</dbReference>
<dbReference type="OrthoDB" id="5233426at2759"/>
<feature type="non-terminal residue" evidence="1">
    <location>
        <position position="1"/>
    </location>
</feature>
<proteinExistence type="predicted"/>
<organism evidence="1 2">
    <name type="scientific">Polytolypa hystricis (strain UAMH7299)</name>
    <dbReference type="NCBI Taxonomy" id="1447883"/>
    <lineage>
        <taxon>Eukaryota</taxon>
        <taxon>Fungi</taxon>
        <taxon>Dikarya</taxon>
        <taxon>Ascomycota</taxon>
        <taxon>Pezizomycotina</taxon>
        <taxon>Eurotiomycetes</taxon>
        <taxon>Eurotiomycetidae</taxon>
        <taxon>Onygenales</taxon>
        <taxon>Onygenales incertae sedis</taxon>
        <taxon>Polytolypa</taxon>
    </lineage>
</organism>
<evidence type="ECO:0000313" key="2">
    <source>
        <dbReference type="Proteomes" id="UP000224634"/>
    </source>
</evidence>
<protein>
    <submittedName>
        <fullName evidence="1">Uncharacterized protein</fullName>
    </submittedName>
</protein>
<keyword evidence="2" id="KW-1185">Reference proteome</keyword>
<gene>
    <name evidence="1" type="ORF">AJ80_10094</name>
</gene>
<sequence length="49" mass="5511">AIRKWVLNGDWRNADYVLEPGRGPANGFVDRYAGALENIAADDEEFTEK</sequence>
<dbReference type="EMBL" id="PDNA01000622">
    <property type="protein sequence ID" value="PGG94916.1"/>
    <property type="molecule type" value="Genomic_DNA"/>
</dbReference>
<accession>A0A2B7WE92</accession>
<comment type="caution">
    <text evidence="1">The sequence shown here is derived from an EMBL/GenBank/DDBJ whole genome shotgun (WGS) entry which is preliminary data.</text>
</comment>
<name>A0A2B7WE92_POLH7</name>
<evidence type="ECO:0000313" key="1">
    <source>
        <dbReference type="EMBL" id="PGG94916.1"/>
    </source>
</evidence>
<dbReference type="AlphaFoldDB" id="A0A2B7WE92"/>
<reference evidence="1 2" key="1">
    <citation type="submission" date="2017-10" db="EMBL/GenBank/DDBJ databases">
        <title>Comparative genomics in systemic dimorphic fungi from Ajellomycetaceae.</title>
        <authorList>
            <person name="Munoz J.F."/>
            <person name="Mcewen J.G."/>
            <person name="Clay O.K."/>
            <person name="Cuomo C.A."/>
        </authorList>
    </citation>
    <scope>NUCLEOTIDE SEQUENCE [LARGE SCALE GENOMIC DNA]</scope>
    <source>
        <strain evidence="1 2">UAMH7299</strain>
    </source>
</reference>